<protein>
    <recommendedName>
        <fullName evidence="4">Manganese lipoxygenase</fullName>
        <ecNumber evidence="3">1.13.11.45</ecNumber>
    </recommendedName>
</protein>
<dbReference type="Gene3D" id="3.10.450.60">
    <property type="match status" value="1"/>
</dbReference>
<evidence type="ECO:0000256" key="6">
    <source>
        <dbReference type="ARBA" id="ARBA00022964"/>
    </source>
</evidence>
<evidence type="ECO:0000256" key="4">
    <source>
        <dbReference type="ARBA" id="ARBA00021175"/>
    </source>
</evidence>
<dbReference type="PANTHER" id="PTHR11771">
    <property type="entry name" value="LIPOXYGENASE"/>
    <property type="match status" value="1"/>
</dbReference>
<evidence type="ECO:0000256" key="8">
    <source>
        <dbReference type="ARBA" id="ARBA00023211"/>
    </source>
</evidence>
<dbReference type="SUPFAM" id="SSF48484">
    <property type="entry name" value="Lipoxigenase"/>
    <property type="match status" value="1"/>
</dbReference>
<keyword evidence="7" id="KW-0560">Oxidoreductase</keyword>
<dbReference type="Proteomes" id="UP000736672">
    <property type="component" value="Unassembled WGS sequence"/>
</dbReference>
<sequence>MGALLIILGVVACVGALPLSDSPPSSIPEEVPAGQAADIGLPLPTEFTLPNEDDEILIRKLEIRKKGKEILYRPSLIGKTSFFLSGPLGDQISQRDQSLWARDAAPVVQAASHEAAAALHDIQVHGGLQNLEDYKILYHGHWSGSVPGGIAKGQFSNFTSDLLFAMERLSTNSYILQRLRPHADELPFAVDSKIVQELTGSTLPSLHKAGRLFLADHSYQKDYVAQEGRYAAACQALFYLDDRSHQFLPLAIKTNVGSNLTYTPLDEPNDWLLAKVMFNANDLFHGQMYHLASTHAVAEIVHLAALRTMSSCHPVLALLERLMYQAYAIRPIGNKILFNPGGLIDQNFAFSNVAVRKFATDFYPTVAGPVRSNYFEANLRSRGLLNATHGPDLPHFPFYEDGARIIRVIRTFIKSFVKSTYKSDKVLAKDWELQAWVAEANGAAEVIDFPPAPLKRRKHLVDILTHMAWLTGVSHHVLNQGEPVTASGVLPLHPASLYAPIPNQKGVVDSLLPWLPNEQKSVDQISLLARFNRPQIVENNRTLRYMFNSENLLAGTGKAVAAANERFMEEMGHISQEISNRKFDDDGLSQGMPFIWTGMDPGVIPFYMSV</sequence>
<dbReference type="InterPro" id="IPR000907">
    <property type="entry name" value="LipOase"/>
</dbReference>
<evidence type="ECO:0000256" key="3">
    <source>
        <dbReference type="ARBA" id="ARBA00013178"/>
    </source>
</evidence>
<dbReference type="InterPro" id="IPR036226">
    <property type="entry name" value="LipOase_C_sf"/>
</dbReference>
<evidence type="ECO:0000256" key="1">
    <source>
        <dbReference type="ARBA" id="ARBA00000366"/>
    </source>
</evidence>
<organism evidence="11 12">
    <name type="scientific">Fusarium solani</name>
    <name type="common">Filamentous fungus</name>
    <dbReference type="NCBI Taxonomy" id="169388"/>
    <lineage>
        <taxon>Eukaryota</taxon>
        <taxon>Fungi</taxon>
        <taxon>Dikarya</taxon>
        <taxon>Ascomycota</taxon>
        <taxon>Pezizomycotina</taxon>
        <taxon>Sordariomycetes</taxon>
        <taxon>Hypocreomycetidae</taxon>
        <taxon>Hypocreales</taxon>
        <taxon>Nectriaceae</taxon>
        <taxon>Fusarium</taxon>
        <taxon>Fusarium solani species complex</taxon>
    </lineage>
</organism>
<reference evidence="11" key="1">
    <citation type="journal article" date="2021" name="Nat. Commun.">
        <title>Genetic determinants of endophytism in the Arabidopsis root mycobiome.</title>
        <authorList>
            <person name="Mesny F."/>
            <person name="Miyauchi S."/>
            <person name="Thiergart T."/>
            <person name="Pickel B."/>
            <person name="Atanasova L."/>
            <person name="Karlsson M."/>
            <person name="Huettel B."/>
            <person name="Barry K.W."/>
            <person name="Haridas S."/>
            <person name="Chen C."/>
            <person name="Bauer D."/>
            <person name="Andreopoulos W."/>
            <person name="Pangilinan J."/>
            <person name="LaButti K."/>
            <person name="Riley R."/>
            <person name="Lipzen A."/>
            <person name="Clum A."/>
            <person name="Drula E."/>
            <person name="Henrissat B."/>
            <person name="Kohler A."/>
            <person name="Grigoriev I.V."/>
            <person name="Martin F.M."/>
            <person name="Hacquard S."/>
        </authorList>
    </citation>
    <scope>NUCLEOTIDE SEQUENCE</scope>
    <source>
        <strain evidence="11">FSSC 5 MPI-SDFR-AT-0091</strain>
    </source>
</reference>
<evidence type="ECO:0000313" key="11">
    <source>
        <dbReference type="EMBL" id="KAH7243960.1"/>
    </source>
</evidence>
<keyword evidence="12" id="KW-1185">Reference proteome</keyword>
<evidence type="ECO:0000313" key="12">
    <source>
        <dbReference type="Proteomes" id="UP000736672"/>
    </source>
</evidence>
<comment type="catalytic activity">
    <reaction evidence="1">
        <text>(9Z,12Z)-octadecadienoate + O2 = (11S)-hydroperoxy-(9Z,12Z)-octadecadienoate</text>
        <dbReference type="Rhea" id="RHEA:18993"/>
        <dbReference type="ChEBI" id="CHEBI:15379"/>
        <dbReference type="ChEBI" id="CHEBI:30245"/>
        <dbReference type="ChEBI" id="CHEBI:57467"/>
        <dbReference type="EC" id="1.13.11.45"/>
    </reaction>
</comment>
<dbReference type="Pfam" id="PF00305">
    <property type="entry name" value="Lipoxygenase"/>
    <property type="match status" value="1"/>
</dbReference>
<evidence type="ECO:0000259" key="10">
    <source>
        <dbReference type="PROSITE" id="PS51393"/>
    </source>
</evidence>
<dbReference type="EC" id="1.13.11.45" evidence="3"/>
<dbReference type="GO" id="GO:0043651">
    <property type="term" value="P:linoleic acid metabolic process"/>
    <property type="evidence" value="ECO:0007669"/>
    <property type="project" value="UniProtKB-ARBA"/>
</dbReference>
<dbReference type="AlphaFoldDB" id="A0A9P9K4Q7"/>
<evidence type="ECO:0000256" key="2">
    <source>
        <dbReference type="ARBA" id="ARBA00001936"/>
    </source>
</evidence>
<dbReference type="PROSITE" id="PS51393">
    <property type="entry name" value="LIPOXYGENASE_3"/>
    <property type="match status" value="1"/>
</dbReference>
<dbReference type="EMBL" id="JAGTJS010000018">
    <property type="protein sequence ID" value="KAH7243960.1"/>
    <property type="molecule type" value="Genomic_DNA"/>
</dbReference>
<evidence type="ECO:0000256" key="9">
    <source>
        <dbReference type="SAM" id="SignalP"/>
    </source>
</evidence>
<accession>A0A9P9K4Q7</accession>
<keyword evidence="5" id="KW-0479">Metal-binding</keyword>
<name>A0A9P9K4Q7_FUSSL</name>
<gene>
    <name evidence="11" type="ORF">B0J15DRAFT_469848</name>
</gene>
<evidence type="ECO:0000256" key="7">
    <source>
        <dbReference type="ARBA" id="ARBA00023002"/>
    </source>
</evidence>
<feature type="chain" id="PRO_5040289229" description="Manganese lipoxygenase" evidence="9">
    <location>
        <begin position="17"/>
        <end position="610"/>
    </location>
</feature>
<comment type="caution">
    <text evidence="11">The sequence shown here is derived from an EMBL/GenBank/DDBJ whole genome shotgun (WGS) entry which is preliminary data.</text>
</comment>
<dbReference type="Gene3D" id="1.20.245.10">
    <property type="entry name" value="Lipoxygenase-1, Domain 5"/>
    <property type="match status" value="1"/>
</dbReference>
<feature type="signal peptide" evidence="9">
    <location>
        <begin position="1"/>
        <end position="16"/>
    </location>
</feature>
<dbReference type="GO" id="GO:0046872">
    <property type="term" value="F:metal ion binding"/>
    <property type="evidence" value="ECO:0007669"/>
    <property type="project" value="UniProtKB-KW"/>
</dbReference>
<dbReference type="GO" id="GO:0034440">
    <property type="term" value="P:lipid oxidation"/>
    <property type="evidence" value="ECO:0007669"/>
    <property type="project" value="InterPro"/>
</dbReference>
<dbReference type="OrthoDB" id="407298at2759"/>
<comment type="cofactor">
    <cofactor evidence="2">
        <name>Mn(2+)</name>
        <dbReference type="ChEBI" id="CHEBI:29035"/>
    </cofactor>
</comment>
<keyword evidence="8" id="KW-0464">Manganese</keyword>
<dbReference type="GO" id="GO:0050584">
    <property type="term" value="F:linoleate 11-lipoxygenase activity"/>
    <property type="evidence" value="ECO:0007669"/>
    <property type="project" value="UniProtKB-EC"/>
</dbReference>
<dbReference type="InterPro" id="IPR013819">
    <property type="entry name" value="LipOase_C"/>
</dbReference>
<feature type="domain" description="Lipoxygenase" evidence="10">
    <location>
        <begin position="47"/>
        <end position="610"/>
    </location>
</feature>
<evidence type="ECO:0000256" key="5">
    <source>
        <dbReference type="ARBA" id="ARBA00022723"/>
    </source>
</evidence>
<proteinExistence type="predicted"/>
<keyword evidence="9" id="KW-0732">Signal</keyword>
<keyword evidence="6" id="KW-0223">Dioxygenase</keyword>